<evidence type="ECO:0000256" key="1">
    <source>
        <dbReference type="ARBA" id="ARBA00009458"/>
    </source>
</evidence>
<comment type="caution">
    <text evidence="5">The sequence shown here is derived from an EMBL/GenBank/DDBJ whole genome shotgun (WGS) entry which is preliminary data.</text>
</comment>
<dbReference type="SUPFAM" id="SSF56854">
    <property type="entry name" value="Bcl-2 inhibitors of programmed cell death"/>
    <property type="match status" value="1"/>
</dbReference>
<dbReference type="Pfam" id="PF00452">
    <property type="entry name" value="Bcl-2"/>
    <property type="match status" value="1"/>
</dbReference>
<dbReference type="InterPro" id="IPR036834">
    <property type="entry name" value="Bcl-2-like_sf"/>
</dbReference>
<dbReference type="PANTHER" id="PTHR11256">
    <property type="entry name" value="BCL-2 RELATED"/>
    <property type="match status" value="1"/>
</dbReference>
<evidence type="ECO:0000259" key="4">
    <source>
        <dbReference type="SMART" id="SM00337"/>
    </source>
</evidence>
<feature type="transmembrane region" description="Helical" evidence="3">
    <location>
        <begin position="176"/>
        <end position="194"/>
    </location>
</feature>
<dbReference type="Gene3D" id="1.10.437.10">
    <property type="entry name" value="Blc2-like"/>
    <property type="match status" value="1"/>
</dbReference>
<keyword evidence="3" id="KW-0472">Membrane</keyword>
<keyword evidence="3" id="KW-0812">Transmembrane</keyword>
<comment type="similarity">
    <text evidence="1">Belongs to the Bcl-2 family.</text>
</comment>
<name>A0ABV0TD47_9TELE</name>
<dbReference type="InterPro" id="IPR026298">
    <property type="entry name" value="Bcl-2_fam"/>
</dbReference>
<dbReference type="InterPro" id="IPR002475">
    <property type="entry name" value="Bcl2-like"/>
</dbReference>
<organism evidence="5 6">
    <name type="scientific">Ilyodon furcidens</name>
    <name type="common">goldbreast splitfin</name>
    <dbReference type="NCBI Taxonomy" id="33524"/>
    <lineage>
        <taxon>Eukaryota</taxon>
        <taxon>Metazoa</taxon>
        <taxon>Chordata</taxon>
        <taxon>Craniata</taxon>
        <taxon>Vertebrata</taxon>
        <taxon>Euteleostomi</taxon>
        <taxon>Actinopterygii</taxon>
        <taxon>Neopterygii</taxon>
        <taxon>Teleostei</taxon>
        <taxon>Neoteleostei</taxon>
        <taxon>Acanthomorphata</taxon>
        <taxon>Ovalentaria</taxon>
        <taxon>Atherinomorphae</taxon>
        <taxon>Cyprinodontiformes</taxon>
        <taxon>Goodeidae</taxon>
        <taxon>Ilyodon</taxon>
    </lineage>
</organism>
<dbReference type="PRINTS" id="PR01862">
    <property type="entry name" value="BCL2FAMILY"/>
</dbReference>
<evidence type="ECO:0000256" key="3">
    <source>
        <dbReference type="SAM" id="Phobius"/>
    </source>
</evidence>
<keyword evidence="3" id="KW-1133">Transmembrane helix</keyword>
<evidence type="ECO:0000256" key="2">
    <source>
        <dbReference type="ARBA" id="ARBA00022703"/>
    </source>
</evidence>
<accession>A0ABV0TD47</accession>
<dbReference type="CDD" id="cd06845">
    <property type="entry name" value="Bcl-2_like"/>
    <property type="match status" value="1"/>
</dbReference>
<keyword evidence="2" id="KW-0053">Apoptosis</keyword>
<sequence length="197" mass="22512">MSEKKMASGGEGGDRGSFKDLIVEELSLLLKNFICRWLQRHGFGDAIMIQEVLNATKLLNPRQHKVSDTLQVIGDQVDGDGELRRLTNDPSIIPTKEVFMKVVFALFSDGKISWGRVVSVFWFACLLVMKAHETRVFDIIRDIITWTIDYFRDKVVNWIKEQGGWEGIYSHFGTPTWQMVTIFLAGVLTTLFVIKKI</sequence>
<feature type="domain" description="Bcl-2 Bcl-2 homology region 1-3" evidence="4">
    <location>
        <begin position="70"/>
        <end position="165"/>
    </location>
</feature>
<reference evidence="5 6" key="1">
    <citation type="submission" date="2021-06" db="EMBL/GenBank/DDBJ databases">
        <authorList>
            <person name="Palmer J.M."/>
        </authorList>
    </citation>
    <scope>NUCLEOTIDE SEQUENCE [LARGE SCALE GENOMIC DNA]</scope>
    <source>
        <strain evidence="6">if_2019</strain>
        <tissue evidence="5">Muscle</tissue>
    </source>
</reference>
<evidence type="ECO:0000313" key="6">
    <source>
        <dbReference type="Proteomes" id="UP001482620"/>
    </source>
</evidence>
<protein>
    <recommendedName>
        <fullName evidence="4">Bcl-2 Bcl-2 homology region 1-3 domain-containing protein</fullName>
    </recommendedName>
</protein>
<dbReference type="PROSITE" id="PS50062">
    <property type="entry name" value="BCL2_FAMILY"/>
    <property type="match status" value="1"/>
</dbReference>
<keyword evidence="6" id="KW-1185">Reference proteome</keyword>
<evidence type="ECO:0000313" key="5">
    <source>
        <dbReference type="EMBL" id="MEQ2229462.1"/>
    </source>
</evidence>
<gene>
    <name evidence="5" type="ORF">ILYODFUR_018962</name>
</gene>
<dbReference type="InterPro" id="IPR046371">
    <property type="entry name" value="Bcl-2_BH1-3"/>
</dbReference>
<proteinExistence type="inferred from homology"/>
<dbReference type="Proteomes" id="UP001482620">
    <property type="component" value="Unassembled WGS sequence"/>
</dbReference>
<dbReference type="SMART" id="SM00337">
    <property type="entry name" value="BCL"/>
    <property type="match status" value="1"/>
</dbReference>
<dbReference type="PANTHER" id="PTHR11256:SF42">
    <property type="entry name" value="APOPTOSIS REGULATOR BAX"/>
    <property type="match status" value="1"/>
</dbReference>
<dbReference type="EMBL" id="JAHRIQ010025042">
    <property type="protein sequence ID" value="MEQ2229462.1"/>
    <property type="molecule type" value="Genomic_DNA"/>
</dbReference>